<dbReference type="PANTHER" id="PTHR31642">
    <property type="entry name" value="TRICHOTHECENE 3-O-ACETYLTRANSFERASE"/>
    <property type="match status" value="1"/>
</dbReference>
<gene>
    <name evidence="2" type="ORF">CKAN_00881500</name>
</gene>
<name>A0A443NNS9_9MAGN</name>
<sequence>MMIKVQAMTTAVSGTPVRPGKTYEMSVLDHLMAAHHLRIVFYYRSEDMRKLRDSLTEALSYYPPVTGRLERRKEDGNWEVKCNDAGVRVLEAKLDVSLDEWLRSARAEEEIDLTYWEEMPENPYIWSPFYVQMNEFEGGGLAIGLTCTHMQADPTCATLLVKAWSDMHRQSSIVHPPFFHPPGLRGRINPNTDTKSSKYYAAKSKARPPPHAKMSTATLKFSDAAVKKCLSDVHTRCSDATPFDVLSALLWSRVVAAKASMNMDGEAQTALSICIDFRKLMHAALPHGYYGNALHFSSVSSTMAEMEEGGVGFVAEIIHHHLSGLDEEEYWSAIDWVESQKDMEGKFAPPFRMYGPELTCANMEHLPAYDVMFDKDVKPVHVAYHVGNVEGEGLILVLPSPEEGLGRTVSVTLPVEQLEKVLSDNAILRLEPTVLFSGKW</sequence>
<dbReference type="STRING" id="337451.A0A443NNS9"/>
<comment type="similarity">
    <text evidence="1">Belongs to the plant acyltransferase family.</text>
</comment>
<evidence type="ECO:0000313" key="2">
    <source>
        <dbReference type="EMBL" id="RWR80188.1"/>
    </source>
</evidence>
<dbReference type="AlphaFoldDB" id="A0A443NNS9"/>
<proteinExistence type="inferred from homology"/>
<dbReference type="OrthoDB" id="671439at2759"/>
<dbReference type="Pfam" id="PF02458">
    <property type="entry name" value="Transferase"/>
    <property type="match status" value="1"/>
</dbReference>
<comment type="caution">
    <text evidence="2">The sequence shown here is derived from an EMBL/GenBank/DDBJ whole genome shotgun (WGS) entry which is preliminary data.</text>
</comment>
<dbReference type="PANTHER" id="PTHR31642:SF316">
    <property type="entry name" value="PROTEIN ECERIFERUM 26-LIKE"/>
    <property type="match status" value="1"/>
</dbReference>
<dbReference type="Proteomes" id="UP000283530">
    <property type="component" value="Unassembled WGS sequence"/>
</dbReference>
<dbReference type="GO" id="GO:0016747">
    <property type="term" value="F:acyltransferase activity, transferring groups other than amino-acyl groups"/>
    <property type="evidence" value="ECO:0007669"/>
    <property type="project" value="TreeGrafter"/>
</dbReference>
<evidence type="ECO:0000256" key="1">
    <source>
        <dbReference type="ARBA" id="ARBA00009861"/>
    </source>
</evidence>
<protein>
    <submittedName>
        <fullName evidence="2">Shikimate O-hydroxycinnamoyltransferase</fullName>
    </submittedName>
</protein>
<evidence type="ECO:0000313" key="3">
    <source>
        <dbReference type="Proteomes" id="UP000283530"/>
    </source>
</evidence>
<accession>A0A443NNS9</accession>
<dbReference type="Gene3D" id="3.30.559.10">
    <property type="entry name" value="Chloramphenicol acetyltransferase-like domain"/>
    <property type="match status" value="2"/>
</dbReference>
<reference evidence="2 3" key="1">
    <citation type="journal article" date="2019" name="Nat. Plants">
        <title>Stout camphor tree genome fills gaps in understanding of flowering plant genome evolution.</title>
        <authorList>
            <person name="Chaw S.M."/>
            <person name="Liu Y.C."/>
            <person name="Wu Y.W."/>
            <person name="Wang H.Y."/>
            <person name="Lin C.I."/>
            <person name="Wu C.S."/>
            <person name="Ke H.M."/>
            <person name="Chang L.Y."/>
            <person name="Hsu C.Y."/>
            <person name="Yang H.T."/>
            <person name="Sudianto E."/>
            <person name="Hsu M.H."/>
            <person name="Wu K.P."/>
            <person name="Wang L.N."/>
            <person name="Leebens-Mack J.H."/>
            <person name="Tsai I.J."/>
        </authorList>
    </citation>
    <scope>NUCLEOTIDE SEQUENCE [LARGE SCALE GENOMIC DNA]</scope>
    <source>
        <strain evidence="3">cv. Chaw 1501</strain>
        <tissue evidence="2">Young leaves</tissue>
    </source>
</reference>
<dbReference type="InterPro" id="IPR023213">
    <property type="entry name" value="CAT-like_dom_sf"/>
</dbReference>
<dbReference type="EMBL" id="QPKB01000003">
    <property type="protein sequence ID" value="RWR80188.1"/>
    <property type="molecule type" value="Genomic_DNA"/>
</dbReference>
<dbReference type="InterPro" id="IPR050317">
    <property type="entry name" value="Plant_Fungal_Acyltransferase"/>
</dbReference>
<keyword evidence="2" id="KW-0808">Transferase</keyword>
<organism evidence="2 3">
    <name type="scientific">Cinnamomum micranthum f. kanehirae</name>
    <dbReference type="NCBI Taxonomy" id="337451"/>
    <lineage>
        <taxon>Eukaryota</taxon>
        <taxon>Viridiplantae</taxon>
        <taxon>Streptophyta</taxon>
        <taxon>Embryophyta</taxon>
        <taxon>Tracheophyta</taxon>
        <taxon>Spermatophyta</taxon>
        <taxon>Magnoliopsida</taxon>
        <taxon>Magnoliidae</taxon>
        <taxon>Laurales</taxon>
        <taxon>Lauraceae</taxon>
        <taxon>Cinnamomum</taxon>
    </lineage>
</organism>
<keyword evidence="3" id="KW-1185">Reference proteome</keyword>